<evidence type="ECO:0000313" key="1">
    <source>
        <dbReference type="EMBL" id="ATG26645.1"/>
    </source>
</evidence>
<gene>
    <name evidence="2" type="primary">ORF367</name>
    <name evidence="1" type="ORF">Cyp_bu_bu1Pt1081</name>
    <name evidence="2" type="ORF">Cyp_bu_bu1Pt1437</name>
</gene>
<dbReference type="EMBL" id="MF770624">
    <property type="protein sequence ID" value="ATG26645.1"/>
    <property type="molecule type" value="Genomic_DNA"/>
</dbReference>
<organism evidence="2">
    <name type="scientific">Cyphia bulbosa var. bulbosa</name>
    <dbReference type="NCBI Taxonomy" id="2041115"/>
    <lineage>
        <taxon>Eukaryota</taxon>
        <taxon>Viridiplantae</taxon>
        <taxon>Streptophyta</taxon>
        <taxon>Embryophyta</taxon>
        <taxon>Tracheophyta</taxon>
        <taxon>Spermatophyta</taxon>
        <taxon>Magnoliopsida</taxon>
        <taxon>eudicotyledons</taxon>
        <taxon>Gunneridae</taxon>
        <taxon>Pentapetalae</taxon>
        <taxon>asterids</taxon>
        <taxon>campanulids</taxon>
        <taxon>Asterales</taxon>
        <taxon>Campanulaceae</taxon>
        <taxon>Cyphia</taxon>
    </lineage>
</organism>
<sequence>MTNPWLKDFNSNSFGLIFFIYSVEYLRKLLYYQRKWLESVFNAKMAMYNRTLLEEEKNSLILREYKIQQELAVQYSRQMEAFASKNYNELIKLIAQTASMKKRRSLMRDQFFFIVARCRQNKRDQVSLAGEIYLIDNARQVQFLVYEEKCRKNAIAKAFFDWLNRADLKIRQILLPAIYLFSRYLNEVQKSNSFGLNYCLYSLEYLLKVVFYALKWLYNSFNAKRVFSERSFLERALELAKDYKFNSKVLAFKIAKMRLEDGHPDELAKLQDNFDNQFYSRKEEDFAHQKQLSFLKDRWQKNERAAESLLEERNLIENTLEAIFFVYQDKCRKNAFAIAFITGLQQNEGNLRKRFYAALNGQAWDNK</sequence>
<keyword evidence="2" id="KW-0934">Plastid</keyword>
<proteinExistence type="predicted"/>
<reference evidence="2" key="2">
    <citation type="submission" date="2017-08" db="EMBL/GenBank/DDBJ databases">
        <authorList>
            <person name="Knox E.B."/>
        </authorList>
    </citation>
    <scope>NUCLEOTIDE SEQUENCE</scope>
</reference>
<evidence type="ECO:0000313" key="2">
    <source>
        <dbReference type="EMBL" id="ATG26664.1"/>
    </source>
</evidence>
<protein>
    <submittedName>
        <fullName evidence="2">Uncharacterized protein</fullName>
    </submittedName>
</protein>
<accession>A0A291F3E9</accession>
<dbReference type="EMBL" id="MF770624">
    <property type="protein sequence ID" value="ATG26664.1"/>
    <property type="molecule type" value="Genomic_DNA"/>
</dbReference>
<geneLocation type="plastid" evidence="2"/>
<name>A0A291F3E9_9ASTR</name>
<reference evidence="2" key="1">
    <citation type="journal article" date="2014" name="Proc. Natl. Acad. Sci. U.S.A.">
        <title>The dynamic history of plastid genomes in the Campanulaceae sensu lato is unique among angiosperms.</title>
        <authorList>
            <person name="Knox E.B."/>
        </authorList>
    </citation>
    <scope>NUCLEOTIDE SEQUENCE</scope>
</reference>
<dbReference type="AlphaFoldDB" id="A0A291F3E9"/>